<keyword evidence="1" id="KW-0175">Coiled coil</keyword>
<dbReference type="EMBL" id="JAZDUA010000081">
    <property type="protein sequence ID" value="KAK7869030.1"/>
    <property type="molecule type" value="Genomic_DNA"/>
</dbReference>
<feature type="coiled-coil region" evidence="1">
    <location>
        <begin position="81"/>
        <end position="108"/>
    </location>
</feature>
<proteinExistence type="predicted"/>
<name>A0AAN9VVW2_9ORTH</name>
<keyword evidence="3" id="KW-1185">Reference proteome</keyword>
<dbReference type="AlphaFoldDB" id="A0AAN9VVW2"/>
<evidence type="ECO:0000313" key="2">
    <source>
        <dbReference type="EMBL" id="KAK7869030.1"/>
    </source>
</evidence>
<gene>
    <name evidence="2" type="ORF">R5R35_002980</name>
</gene>
<reference evidence="2 3" key="1">
    <citation type="submission" date="2024-03" db="EMBL/GenBank/DDBJ databases">
        <title>The genome assembly and annotation of the cricket Gryllus longicercus Weissman &amp; Gray.</title>
        <authorList>
            <person name="Szrajer S."/>
            <person name="Gray D."/>
            <person name="Ylla G."/>
        </authorList>
    </citation>
    <scope>NUCLEOTIDE SEQUENCE [LARGE SCALE GENOMIC DNA]</scope>
    <source>
        <strain evidence="2">DAG 2021-001</strain>
        <tissue evidence="2">Whole body minus gut</tissue>
    </source>
</reference>
<protein>
    <recommendedName>
        <fullName evidence="4">Biogenesis of lysosome-related organelles complex 1 subunit 4</fullName>
    </recommendedName>
</protein>
<dbReference type="InterPro" id="IPR024857">
    <property type="entry name" value="Cappuccino"/>
</dbReference>
<evidence type="ECO:0000313" key="3">
    <source>
        <dbReference type="Proteomes" id="UP001378592"/>
    </source>
</evidence>
<sequence length="151" mass="17131">MIQELANDYVSYMKVDMNKELSPLVDNLEDLLTRLEEFESLITMVQANGSQCLKNLVPDVVMCIDNLQTLCDRVDSLDTFVQQIRHDLDAVESQMDVAEADIGCAEGKLKSFLKPLFFKKSDPSTRTVKSPAYKPPDIFNTSNFFQPDTEQ</sequence>
<dbReference type="GO" id="GO:0031083">
    <property type="term" value="C:BLOC-1 complex"/>
    <property type="evidence" value="ECO:0007669"/>
    <property type="project" value="TreeGrafter"/>
</dbReference>
<accession>A0AAN9VVW2</accession>
<dbReference type="PANTHER" id="PTHR16230">
    <property type="entry name" value="CAPPUCCINO"/>
    <property type="match status" value="1"/>
</dbReference>
<dbReference type="Proteomes" id="UP001378592">
    <property type="component" value="Unassembled WGS sequence"/>
</dbReference>
<evidence type="ECO:0008006" key="4">
    <source>
        <dbReference type="Google" id="ProtNLM"/>
    </source>
</evidence>
<dbReference type="PANTHER" id="PTHR16230:SF3">
    <property type="entry name" value="BIOGENESIS OF LYSOSOMAL ORGANELLES COMPLEX-1, SUBUNIT 4, CAPPUCCINO"/>
    <property type="match status" value="1"/>
</dbReference>
<comment type="caution">
    <text evidence="2">The sequence shown here is derived from an EMBL/GenBank/DDBJ whole genome shotgun (WGS) entry which is preliminary data.</text>
</comment>
<organism evidence="2 3">
    <name type="scientific">Gryllus longicercus</name>
    <dbReference type="NCBI Taxonomy" id="2509291"/>
    <lineage>
        <taxon>Eukaryota</taxon>
        <taxon>Metazoa</taxon>
        <taxon>Ecdysozoa</taxon>
        <taxon>Arthropoda</taxon>
        <taxon>Hexapoda</taxon>
        <taxon>Insecta</taxon>
        <taxon>Pterygota</taxon>
        <taxon>Neoptera</taxon>
        <taxon>Polyneoptera</taxon>
        <taxon>Orthoptera</taxon>
        <taxon>Ensifera</taxon>
        <taxon>Gryllidea</taxon>
        <taxon>Grylloidea</taxon>
        <taxon>Gryllidae</taxon>
        <taxon>Gryllinae</taxon>
        <taxon>Gryllus</taxon>
    </lineage>
</organism>
<evidence type="ECO:0000256" key="1">
    <source>
        <dbReference type="SAM" id="Coils"/>
    </source>
</evidence>